<dbReference type="Pfam" id="PF25644">
    <property type="entry name" value="Seadorna_VP4"/>
    <property type="match status" value="1"/>
</dbReference>
<dbReference type="AlphaFoldDB" id="A0A2V0R972"/>
<proteinExistence type="predicted"/>
<protein>
    <submittedName>
        <fullName evidence="1">VP4</fullName>
    </submittedName>
</protein>
<reference evidence="1" key="1">
    <citation type="submission" date="2017-04" db="EMBL/GenBank/DDBJ databases">
        <title>Unveiling RNA virosphere associated with marine microorganisms.</title>
        <authorList>
            <person name="Urayama S."/>
            <person name="Takaki Y."/>
            <person name="Nishi S."/>
            <person name="Yoshida Y."/>
            <person name="Deguchi S."/>
            <person name="Takai K."/>
            <person name="Nunoura T."/>
        </authorList>
    </citation>
    <scope>NUCLEOTIDE SEQUENCE</scope>
</reference>
<name>A0A2V0R972_9ZZZZ</name>
<dbReference type="InterPro" id="IPR026383">
    <property type="entry name" value="Seadorna_VP4"/>
</dbReference>
<dbReference type="NCBIfam" id="TIGR04235">
    <property type="entry name" value="seadorna_VP4"/>
    <property type="match status" value="1"/>
</dbReference>
<evidence type="ECO:0000313" key="1">
    <source>
        <dbReference type="EMBL" id="GBH21731.1"/>
    </source>
</evidence>
<accession>A0A2V0R972</accession>
<organism evidence="1">
    <name type="scientific">viral metagenome</name>
    <dbReference type="NCBI Taxonomy" id="1070528"/>
    <lineage>
        <taxon>unclassified sequences</taxon>
        <taxon>metagenomes</taxon>
        <taxon>organismal metagenomes</taxon>
    </lineage>
</organism>
<comment type="caution">
    <text evidence="1">The sequence shown here is derived from an EMBL/GenBank/DDBJ whole genome shotgun (WGS) entry which is preliminary data.</text>
</comment>
<dbReference type="EMBL" id="BDQA01000280">
    <property type="protein sequence ID" value="GBH21731.1"/>
    <property type="molecule type" value="Genomic_RNA"/>
</dbReference>
<sequence length="614" mass="67965">MAVVEVPFDTATFSLENTQVPDYGLDPLYSPSSGLFAGLSSPITNAYERNIHGAITQARSNIKRISKDTDAYRTQLETDLSSIATHIEHEHDKSIASDRVLHHLADVLHEEVDSENNLAADLTSAVYKDESAIAQLIKDTKIINAAEKADLALEQISSYATIARDTANLAADAAEVIPFGSTAAGLIRTGADAANVIAETATTIKRSGVTKTLANVVTNLHTGELSPHELMAQSISVAKDVNELVNELKTIPLRRERRLELSFASASDPTPEVHNSEFYTTYGVEGAPVYYVIRDSRSPYYARVKLDDYGMIYEIIKRVDGSKHMSNGNIILSGSKKRIANKAEMHSVMALCKLFGGFSGLSYNLNTARGVLETLVLLGSVPRESLTKDTYDTFIEYKSGYDHDVVERYDHQEMLTSLEQRRENWKLDNPDRVDLIGRDSRVAGHDQVRDATLKLLFVEGNGYNVLGCSYGPVTRAGDLRVSCIIGGASNTDKAIIQYATQTKAYVTIKDNEDALNSTFVITSDGGLRIDDGDMIFFRVYVKPEMRPRLYIKMHDVGDDFHAEITPDMHHDSVDLRRPYKHRYIEVPEIINAATLTTGTNLWTAYVAPNWTKAD</sequence>